<dbReference type="EMBL" id="CACVKT020001043">
    <property type="protein sequence ID" value="CAC5364672.1"/>
    <property type="molecule type" value="Genomic_DNA"/>
</dbReference>
<gene>
    <name evidence="1" type="ORF">MCOR_5645</name>
</gene>
<organism evidence="1 2">
    <name type="scientific">Mytilus coruscus</name>
    <name type="common">Sea mussel</name>
    <dbReference type="NCBI Taxonomy" id="42192"/>
    <lineage>
        <taxon>Eukaryota</taxon>
        <taxon>Metazoa</taxon>
        <taxon>Spiralia</taxon>
        <taxon>Lophotrochozoa</taxon>
        <taxon>Mollusca</taxon>
        <taxon>Bivalvia</taxon>
        <taxon>Autobranchia</taxon>
        <taxon>Pteriomorphia</taxon>
        <taxon>Mytilida</taxon>
        <taxon>Mytiloidea</taxon>
        <taxon>Mytilidae</taxon>
        <taxon>Mytilinae</taxon>
        <taxon>Mytilus</taxon>
    </lineage>
</organism>
<evidence type="ECO:0000313" key="1">
    <source>
        <dbReference type="EMBL" id="CAC5364672.1"/>
    </source>
</evidence>
<dbReference type="AlphaFoldDB" id="A0A6J8AAV4"/>
<evidence type="ECO:0000313" key="2">
    <source>
        <dbReference type="Proteomes" id="UP000507470"/>
    </source>
</evidence>
<reference evidence="1 2" key="1">
    <citation type="submission" date="2020-06" db="EMBL/GenBank/DDBJ databases">
        <authorList>
            <person name="Li R."/>
            <person name="Bekaert M."/>
        </authorList>
    </citation>
    <scope>NUCLEOTIDE SEQUENCE [LARGE SCALE GENOMIC DNA]</scope>
    <source>
        <strain evidence="2">wild</strain>
    </source>
</reference>
<keyword evidence="2" id="KW-1185">Reference proteome</keyword>
<dbReference type="Proteomes" id="UP000507470">
    <property type="component" value="Unassembled WGS sequence"/>
</dbReference>
<dbReference type="OrthoDB" id="5976087at2759"/>
<proteinExistence type="predicted"/>
<accession>A0A6J8AAV4</accession>
<protein>
    <submittedName>
        <fullName evidence="1">Uncharacterized protein</fullName>
    </submittedName>
</protein>
<sequence>MEEIWTYGDERKVCDRGKTEKEKPEESLRDFGQAIEDLYRRAYPGNPEIVEENSIKAFLDKCGQSEDFRLAVKRTRPARGGGVVAEIGGATVGGSLIADNVLSKRTKGRADAVLGTYSAATKSVKRKCLELNKKLSYFGPLEDQFKDWVSFWKYFVHEQESKPEECDWIETVKLITTNVESAARFVGEGLMIPLNVYTLVDSAIDVHKKNKHETLHLIINISRTVIEDLPTVEKITKMIRSTLKNMPV</sequence>
<name>A0A6J8AAV4_MYTCO</name>